<protein>
    <submittedName>
        <fullName evidence="1">Uncharacterized protein</fullName>
    </submittedName>
</protein>
<organism evidence="1 2">
    <name type="scientific">Fluctibacter halophilus</name>
    <dbReference type="NCBI Taxonomy" id="226011"/>
    <lineage>
        <taxon>Bacteria</taxon>
        <taxon>Pseudomonadati</taxon>
        <taxon>Pseudomonadota</taxon>
        <taxon>Gammaproteobacteria</taxon>
        <taxon>Alteromonadales</taxon>
        <taxon>Alteromonadaceae</taxon>
        <taxon>Fluctibacter</taxon>
    </lineage>
</organism>
<keyword evidence="2" id="KW-1185">Reference proteome</keyword>
<dbReference type="RefSeq" id="WP_229158344.1">
    <property type="nucleotide sequence ID" value="NZ_JAJEWP010000001.1"/>
</dbReference>
<dbReference type="Proteomes" id="UP001520878">
    <property type="component" value="Unassembled WGS sequence"/>
</dbReference>
<sequence>MQTKLLFIYRSGKHIQTVRYEKHQGTWKATHFNRDAYMPFALHDILQEQKQAMIEQGLTWEWVDPPRERVSQK</sequence>
<evidence type="ECO:0000313" key="1">
    <source>
        <dbReference type="EMBL" id="MCC2615925.1"/>
    </source>
</evidence>
<name>A0ABS8G5X8_9ALTE</name>
<evidence type="ECO:0000313" key="2">
    <source>
        <dbReference type="Proteomes" id="UP001520878"/>
    </source>
</evidence>
<comment type="caution">
    <text evidence="1">The sequence shown here is derived from an EMBL/GenBank/DDBJ whole genome shotgun (WGS) entry which is preliminary data.</text>
</comment>
<reference evidence="1 2" key="1">
    <citation type="submission" date="2021-10" db="EMBL/GenBank/DDBJ databases">
        <title>Draft genome of Aestuariibacter halophilus JC2043.</title>
        <authorList>
            <person name="Emsley S.A."/>
            <person name="Pfannmuller K.M."/>
            <person name="Ushijima B."/>
            <person name="Saw J.H."/>
            <person name="Videau P."/>
        </authorList>
    </citation>
    <scope>NUCLEOTIDE SEQUENCE [LARGE SCALE GENOMIC DNA]</scope>
    <source>
        <strain evidence="1 2">JC2043</strain>
    </source>
</reference>
<proteinExistence type="predicted"/>
<dbReference type="EMBL" id="JAJEWP010000001">
    <property type="protein sequence ID" value="MCC2615925.1"/>
    <property type="molecule type" value="Genomic_DNA"/>
</dbReference>
<accession>A0ABS8G5X8</accession>
<gene>
    <name evidence="1" type="ORF">LJ739_06700</name>
</gene>